<dbReference type="InterPro" id="IPR000868">
    <property type="entry name" value="Isochorismatase-like_dom"/>
</dbReference>
<proteinExistence type="predicted"/>
<sequence>MSTFKYNRLDKNNAAVLLVDHQTGLFSLVRDIGAADFKNNVLALASIAKFFNLPTVLTTSFEDGPNGVILPELKEKFPDAPFIPRPGQINAWDNEEFVKAVEATGKKQLIIAGIVTDVCVTFCALSALEAGYDVFVVTDASGTFDKACRDAAWDRMSRAGAQLVNWFSVVGELHRDWRNDIEGLGNLLAEFVPDYKNLMTSYATTSNAGSANRERLMTRV</sequence>
<dbReference type="GO" id="GO:0016787">
    <property type="term" value="F:hydrolase activity"/>
    <property type="evidence" value="ECO:0007669"/>
    <property type="project" value="UniProtKB-KW"/>
</dbReference>
<dbReference type="OrthoDB" id="9789777at2"/>
<dbReference type="Proteomes" id="UP000185557">
    <property type="component" value="Unassembled WGS sequence"/>
</dbReference>
<dbReference type="SUPFAM" id="SSF52499">
    <property type="entry name" value="Isochorismatase-like hydrolases"/>
    <property type="match status" value="1"/>
</dbReference>
<dbReference type="STRING" id="549789.NIES30_25375"/>
<dbReference type="Gene3D" id="3.40.50.850">
    <property type="entry name" value="Isochorismatase-like"/>
    <property type="match status" value="1"/>
</dbReference>
<dbReference type="CDD" id="cd01012">
    <property type="entry name" value="YcaC_related"/>
    <property type="match status" value="1"/>
</dbReference>
<dbReference type="InterPro" id="IPR048239">
    <property type="entry name" value="YcaC"/>
</dbReference>
<name>A0A1U7IXS3_9CYAN</name>
<evidence type="ECO:0000313" key="3">
    <source>
        <dbReference type="Proteomes" id="UP000185557"/>
    </source>
</evidence>
<dbReference type="NCBIfam" id="NF041461">
    <property type="entry name" value="C_hydro_YcaC"/>
    <property type="match status" value="1"/>
</dbReference>
<keyword evidence="3" id="KW-1185">Reference proteome</keyword>
<evidence type="ECO:0000259" key="1">
    <source>
        <dbReference type="Pfam" id="PF00857"/>
    </source>
</evidence>
<feature type="domain" description="Isochorismatase-like" evidence="1">
    <location>
        <begin position="15"/>
        <end position="165"/>
    </location>
</feature>
<organism evidence="2 3">
    <name type="scientific">Phormidium tenue NIES-30</name>
    <dbReference type="NCBI Taxonomy" id="549789"/>
    <lineage>
        <taxon>Bacteria</taxon>
        <taxon>Bacillati</taxon>
        <taxon>Cyanobacteriota</taxon>
        <taxon>Cyanophyceae</taxon>
        <taxon>Oscillatoriophycideae</taxon>
        <taxon>Oscillatoriales</taxon>
        <taxon>Oscillatoriaceae</taxon>
        <taxon>Phormidium</taxon>
    </lineage>
</organism>
<protein>
    <submittedName>
        <fullName evidence="2">Hydrolase</fullName>
    </submittedName>
</protein>
<keyword evidence="2" id="KW-0378">Hydrolase</keyword>
<dbReference type="EMBL" id="MRCG01000036">
    <property type="protein sequence ID" value="OKH43192.1"/>
    <property type="molecule type" value="Genomic_DNA"/>
</dbReference>
<dbReference type="PANTHER" id="PTHR43559">
    <property type="entry name" value="HYDROLASE YCAC-RELATED"/>
    <property type="match status" value="1"/>
</dbReference>
<evidence type="ECO:0000313" key="2">
    <source>
        <dbReference type="EMBL" id="OKH43192.1"/>
    </source>
</evidence>
<dbReference type="InterPro" id="IPR053152">
    <property type="entry name" value="Hydrolase_YcaC-like"/>
</dbReference>
<gene>
    <name evidence="2" type="ORF">NIES30_25375</name>
</gene>
<dbReference type="PANTHER" id="PTHR43559:SF3">
    <property type="entry name" value="HYDROLASE YCAC-RELATED"/>
    <property type="match status" value="1"/>
</dbReference>
<reference evidence="2 3" key="1">
    <citation type="submission" date="2016-11" db="EMBL/GenBank/DDBJ databases">
        <title>Draft Genome Sequences of Nine Cyanobacterial Strains from Diverse Habitats.</title>
        <authorList>
            <person name="Zhu T."/>
            <person name="Hou S."/>
            <person name="Lu X."/>
            <person name="Hess W.R."/>
        </authorList>
    </citation>
    <scope>NUCLEOTIDE SEQUENCE [LARGE SCALE GENOMIC DNA]</scope>
    <source>
        <strain evidence="2 3">NIES-30</strain>
    </source>
</reference>
<comment type="caution">
    <text evidence="2">The sequence shown here is derived from an EMBL/GenBank/DDBJ whole genome shotgun (WGS) entry which is preliminary data.</text>
</comment>
<dbReference type="Pfam" id="PF00857">
    <property type="entry name" value="Isochorismatase"/>
    <property type="match status" value="1"/>
</dbReference>
<dbReference type="InterPro" id="IPR036380">
    <property type="entry name" value="Isochorismatase-like_sf"/>
</dbReference>
<dbReference type="AlphaFoldDB" id="A0A1U7IXS3"/>
<accession>A0A1U7IXS3</accession>
<dbReference type="RefSeq" id="WP_073611247.1">
    <property type="nucleotide sequence ID" value="NZ_MRCG01000036.1"/>
</dbReference>